<feature type="region of interest" description="Disordered" evidence="1">
    <location>
        <begin position="344"/>
        <end position="451"/>
    </location>
</feature>
<keyword evidence="3" id="KW-1185">Reference proteome</keyword>
<reference evidence="2 3" key="1">
    <citation type="submission" date="2015-06" db="EMBL/GenBank/DDBJ databases">
        <title>Draft genome of the ant-associated black yeast Phialophora attae CBS 131958.</title>
        <authorList>
            <person name="Moreno L.F."/>
            <person name="Stielow B.J."/>
            <person name="de Hoog S."/>
            <person name="Vicente V.A."/>
            <person name="Weiss V.A."/>
            <person name="de Vries M."/>
            <person name="Cruz L.M."/>
            <person name="Souza E.M."/>
        </authorList>
    </citation>
    <scope>NUCLEOTIDE SEQUENCE [LARGE SCALE GENOMIC DNA]</scope>
    <source>
        <strain evidence="2 3">CBS 131958</strain>
    </source>
</reference>
<feature type="compositionally biased region" description="Basic and acidic residues" evidence="1">
    <location>
        <begin position="442"/>
        <end position="451"/>
    </location>
</feature>
<evidence type="ECO:0000313" key="2">
    <source>
        <dbReference type="EMBL" id="KPI39713.1"/>
    </source>
</evidence>
<gene>
    <name evidence="2" type="ORF">AB675_3436</name>
</gene>
<dbReference type="Proteomes" id="UP000038010">
    <property type="component" value="Unassembled WGS sequence"/>
</dbReference>
<protein>
    <submittedName>
        <fullName evidence="2">Uncharacterized protein</fullName>
    </submittedName>
</protein>
<dbReference type="GeneID" id="28735366"/>
<feature type="compositionally biased region" description="Acidic residues" evidence="1">
    <location>
        <begin position="429"/>
        <end position="441"/>
    </location>
</feature>
<feature type="region of interest" description="Disordered" evidence="1">
    <location>
        <begin position="156"/>
        <end position="198"/>
    </location>
</feature>
<dbReference type="EMBL" id="LFJN01000014">
    <property type="protein sequence ID" value="KPI39713.1"/>
    <property type="molecule type" value="Genomic_DNA"/>
</dbReference>
<dbReference type="AlphaFoldDB" id="A0A0N1H3W3"/>
<dbReference type="VEuPathDB" id="FungiDB:AB675_3436"/>
<accession>A0A0N1H3W3</accession>
<sequence length="451" mass="49623">MQNSNKSLSQASPFFLSITIRFYISHHAEDTETAPANQEQVLQHVLQRPQCKVTEILPLVLQALSNSKNPEVRHFHHKLQEDLEPAAEALDELLKAFAALAETISKPDLDTNDKTKALHAEIIEGDQSICEFIAERLANALTFCYGHLGIESIRQGETHHTSQVKRTRSSSGVRAIETPTQDDPQPPPTKRAKLTQSTVATTDHPIAQYLLMKTPALHILRAAGIHPTHPPLNAHLACLLPQKLGDVPKPFRREVDDLRRTGELMYCDELEEALRVGALVDGHCAGGGRRAGCQEEVGEDAVRNPAGTRLAVYQDVMVRMMEGWWAAKDEVEAEAKKQSLEAATAGGGEGEMVQDSNATQPEQDEQQDELPARMTAALAGEVSNDSCEAEEQSTPKDDSHTGDRSHFHEQTVQEVVDIQEPQVLMTCNEEVEAPAAEEEDAPGEKDTEMEA</sequence>
<evidence type="ECO:0000313" key="3">
    <source>
        <dbReference type="Proteomes" id="UP000038010"/>
    </source>
</evidence>
<dbReference type="RefSeq" id="XP_017999676.1">
    <property type="nucleotide sequence ID" value="XM_018143486.1"/>
</dbReference>
<feature type="compositionally biased region" description="Basic and acidic residues" evidence="1">
    <location>
        <begin position="393"/>
        <end position="411"/>
    </location>
</feature>
<proteinExistence type="predicted"/>
<evidence type="ECO:0000256" key="1">
    <source>
        <dbReference type="SAM" id="MobiDB-lite"/>
    </source>
</evidence>
<comment type="caution">
    <text evidence="2">The sequence shown here is derived from an EMBL/GenBank/DDBJ whole genome shotgun (WGS) entry which is preliminary data.</text>
</comment>
<name>A0A0N1H3W3_9EURO</name>
<organism evidence="2 3">
    <name type="scientific">Cyphellophora attinorum</name>
    <dbReference type="NCBI Taxonomy" id="1664694"/>
    <lineage>
        <taxon>Eukaryota</taxon>
        <taxon>Fungi</taxon>
        <taxon>Dikarya</taxon>
        <taxon>Ascomycota</taxon>
        <taxon>Pezizomycotina</taxon>
        <taxon>Eurotiomycetes</taxon>
        <taxon>Chaetothyriomycetidae</taxon>
        <taxon>Chaetothyriales</taxon>
        <taxon>Cyphellophoraceae</taxon>
        <taxon>Cyphellophora</taxon>
    </lineage>
</organism>